<dbReference type="HOGENOM" id="CLU_074798_0_0_6"/>
<dbReference type="Proteomes" id="UP000008555">
    <property type="component" value="Chromosome"/>
</dbReference>
<dbReference type="KEGG" id="cbd:CBUD_0812"/>
<dbReference type="Pfam" id="PF08843">
    <property type="entry name" value="AbiEii"/>
    <property type="match status" value="1"/>
</dbReference>
<dbReference type="InterPro" id="IPR014942">
    <property type="entry name" value="AbiEii"/>
</dbReference>
<protein>
    <recommendedName>
        <fullName evidence="3">Nucleotidyl transferase AbiEii/AbiGii toxin family protein</fullName>
    </recommendedName>
</protein>
<gene>
    <name evidence="1" type="ordered locus">CBUD_0812</name>
</gene>
<dbReference type="EMBL" id="CP000733">
    <property type="protein sequence ID" value="ABS76624.1"/>
    <property type="molecule type" value="Genomic_DNA"/>
</dbReference>
<dbReference type="Gene3D" id="3.10.450.620">
    <property type="entry name" value="JHP933, nucleotidyltransferase-like core domain"/>
    <property type="match status" value="1"/>
</dbReference>
<dbReference type="RefSeq" id="WP_011996760.1">
    <property type="nucleotide sequence ID" value="NC_009727.1"/>
</dbReference>
<accession>A9KDX9</accession>
<reference evidence="1 2" key="1">
    <citation type="journal article" date="2009" name="Infect. Immun.">
        <title>Comparative genomics reveal extensive transposon-mediated genomic plasticity and diversity among potential effector proteins within the genus Coxiella.</title>
        <authorList>
            <person name="Beare P.A."/>
            <person name="Unsworth N."/>
            <person name="Andoh M."/>
            <person name="Voth D.E."/>
            <person name="Omsland A."/>
            <person name="Gilk S.D."/>
            <person name="Williams K.P."/>
            <person name="Sobral B.W."/>
            <person name="Kupko J.J.III."/>
            <person name="Porcella S.F."/>
            <person name="Samuel J.E."/>
            <person name="Heinzen R.A."/>
        </authorList>
    </citation>
    <scope>NUCLEOTIDE SEQUENCE [LARGE SCALE GENOMIC DNA]</scope>
    <source>
        <strain evidence="1 2">Dugway 5J108-111</strain>
    </source>
</reference>
<evidence type="ECO:0008006" key="3">
    <source>
        <dbReference type="Google" id="ProtNLM"/>
    </source>
</evidence>
<sequence length="292" mass="34267">MHDSVKQMLKKYECHSRQDYVNAIKEIFQEISLLGLWRAKFFEKAAFYGGSALRILYGLDRFSEDLDFSLLQRDINFDLKAYNKAIIKELDGFGFKATMETKIKSSKSSIESAFIKAESKKQLITIDAPNNIIRSIHHMQTIKIKMEIDTNPPGLFSTEAKFLLQPIPFSIKSFTEPDLFAGKIHALLCRPWVARVKGRDWYDFVWYLSRRTPVNLLHLKERLIQSRAWRRKERLTKNNLINLLSKKIQETDFEKAKKDIHPFIKDSSRVEIWSKTFFNTILEQLQTINPND</sequence>
<organism evidence="1 2">
    <name type="scientific">Coxiella burnetii (strain Dugway 5J108-111)</name>
    <dbReference type="NCBI Taxonomy" id="434922"/>
    <lineage>
        <taxon>Bacteria</taxon>
        <taxon>Pseudomonadati</taxon>
        <taxon>Pseudomonadota</taxon>
        <taxon>Gammaproteobacteria</taxon>
        <taxon>Legionellales</taxon>
        <taxon>Coxiellaceae</taxon>
        <taxon>Coxiella</taxon>
    </lineage>
</organism>
<proteinExistence type="predicted"/>
<evidence type="ECO:0000313" key="2">
    <source>
        <dbReference type="Proteomes" id="UP000008555"/>
    </source>
</evidence>
<dbReference type="AlphaFoldDB" id="A9KDX9"/>
<evidence type="ECO:0000313" key="1">
    <source>
        <dbReference type="EMBL" id="ABS76624.1"/>
    </source>
</evidence>
<name>A9KDX9_COXBN</name>